<dbReference type="EMBL" id="SMOL01000695">
    <property type="protein sequence ID" value="KAB2601392.1"/>
    <property type="molecule type" value="Genomic_DNA"/>
</dbReference>
<reference evidence="3 4" key="1">
    <citation type="submission" date="2019-09" db="EMBL/GenBank/DDBJ databases">
        <authorList>
            <person name="Ou C."/>
        </authorList>
    </citation>
    <scope>NUCLEOTIDE SEQUENCE [LARGE SCALE GENOMIC DNA]</scope>
    <source>
        <strain evidence="3">S2</strain>
        <tissue evidence="3">Leaf</tissue>
    </source>
</reference>
<evidence type="ECO:0000313" key="4">
    <source>
        <dbReference type="Proteomes" id="UP000327157"/>
    </source>
</evidence>
<organism evidence="3 4">
    <name type="scientific">Pyrus ussuriensis x Pyrus communis</name>
    <dbReference type="NCBI Taxonomy" id="2448454"/>
    <lineage>
        <taxon>Eukaryota</taxon>
        <taxon>Viridiplantae</taxon>
        <taxon>Streptophyta</taxon>
        <taxon>Embryophyta</taxon>
        <taxon>Tracheophyta</taxon>
        <taxon>Spermatophyta</taxon>
        <taxon>Magnoliopsida</taxon>
        <taxon>eudicotyledons</taxon>
        <taxon>Gunneridae</taxon>
        <taxon>Pentapetalae</taxon>
        <taxon>rosids</taxon>
        <taxon>fabids</taxon>
        <taxon>Rosales</taxon>
        <taxon>Rosaceae</taxon>
        <taxon>Amygdaloideae</taxon>
        <taxon>Maleae</taxon>
        <taxon>Pyrus</taxon>
    </lineage>
</organism>
<gene>
    <name evidence="3" type="ORF">D8674_002397</name>
</gene>
<evidence type="ECO:0000256" key="1">
    <source>
        <dbReference type="SAM" id="MobiDB-lite"/>
    </source>
</evidence>
<keyword evidence="2" id="KW-0472">Membrane</keyword>
<keyword evidence="2" id="KW-1133">Transmembrane helix</keyword>
<feature type="region of interest" description="Disordered" evidence="1">
    <location>
        <begin position="48"/>
        <end position="100"/>
    </location>
</feature>
<evidence type="ECO:0000313" key="3">
    <source>
        <dbReference type="EMBL" id="KAB2601392.1"/>
    </source>
</evidence>
<protein>
    <submittedName>
        <fullName evidence="3">Uncharacterized protein</fullName>
    </submittedName>
</protein>
<feature type="transmembrane region" description="Helical" evidence="2">
    <location>
        <begin position="23"/>
        <end position="42"/>
    </location>
</feature>
<accession>A0A5N5FJL5</accession>
<keyword evidence="2" id="KW-0812">Transmembrane</keyword>
<dbReference type="Proteomes" id="UP000327157">
    <property type="component" value="Chromosome 10"/>
</dbReference>
<sequence length="100" mass="10847">MASCQKCCYGWEILDCFSASMEACFALVIVFVLIFAILGIAYENPSPERNVVSTDRTNDVVSSRHTSSDVTTNKTDVEAETDDQAAHPARLKGAAGLNEE</sequence>
<proteinExistence type="predicted"/>
<name>A0A5N5FJL5_9ROSA</name>
<evidence type="ECO:0000256" key="2">
    <source>
        <dbReference type="SAM" id="Phobius"/>
    </source>
</evidence>
<dbReference type="AlphaFoldDB" id="A0A5N5FJL5"/>
<keyword evidence="4" id="KW-1185">Reference proteome</keyword>
<reference evidence="4" key="2">
    <citation type="submission" date="2019-10" db="EMBL/GenBank/DDBJ databases">
        <title>A de novo genome assembly of a pear dwarfing rootstock.</title>
        <authorList>
            <person name="Wang F."/>
            <person name="Wang J."/>
            <person name="Li S."/>
            <person name="Zhang Y."/>
            <person name="Fang M."/>
            <person name="Ma L."/>
            <person name="Zhao Y."/>
            <person name="Jiang S."/>
        </authorList>
    </citation>
    <scope>NUCLEOTIDE SEQUENCE [LARGE SCALE GENOMIC DNA]</scope>
</reference>
<feature type="compositionally biased region" description="Polar residues" evidence="1">
    <location>
        <begin position="51"/>
        <end position="74"/>
    </location>
</feature>
<comment type="caution">
    <text evidence="3">The sequence shown here is derived from an EMBL/GenBank/DDBJ whole genome shotgun (WGS) entry which is preliminary data.</text>
</comment>
<reference evidence="3 4" key="3">
    <citation type="submission" date="2019-11" db="EMBL/GenBank/DDBJ databases">
        <title>A de novo genome assembly of a pear dwarfing rootstock.</title>
        <authorList>
            <person name="Wang F."/>
            <person name="Wang J."/>
            <person name="Li S."/>
            <person name="Zhang Y."/>
            <person name="Fang M."/>
            <person name="Ma L."/>
            <person name="Zhao Y."/>
            <person name="Jiang S."/>
        </authorList>
    </citation>
    <scope>NUCLEOTIDE SEQUENCE [LARGE SCALE GENOMIC DNA]</scope>
    <source>
        <strain evidence="3">S2</strain>
        <tissue evidence="3">Leaf</tissue>
    </source>
</reference>